<evidence type="ECO:0000256" key="1">
    <source>
        <dbReference type="SAM" id="Coils"/>
    </source>
</evidence>
<keyword evidence="1" id="KW-0175">Coiled coil</keyword>
<evidence type="ECO:0000313" key="2">
    <source>
        <dbReference type="EMBL" id="CAE4603152.1"/>
    </source>
</evidence>
<dbReference type="EMBL" id="HBNR01043194">
    <property type="protein sequence ID" value="CAE4603152.1"/>
    <property type="molecule type" value="Transcribed_RNA"/>
</dbReference>
<feature type="coiled-coil region" evidence="1">
    <location>
        <begin position="31"/>
        <end position="58"/>
    </location>
</feature>
<reference evidence="2" key="1">
    <citation type="submission" date="2021-01" db="EMBL/GenBank/DDBJ databases">
        <authorList>
            <person name="Corre E."/>
            <person name="Pelletier E."/>
            <person name="Niang G."/>
            <person name="Scheremetjew M."/>
            <person name="Finn R."/>
            <person name="Kale V."/>
            <person name="Holt S."/>
            <person name="Cochrane G."/>
            <person name="Meng A."/>
            <person name="Brown T."/>
            <person name="Cohen L."/>
        </authorList>
    </citation>
    <scope>NUCLEOTIDE SEQUENCE</scope>
    <source>
        <strain evidence="2">CCMP3105</strain>
    </source>
</reference>
<gene>
    <name evidence="2" type="ORF">AMON00008_LOCUS30034</name>
</gene>
<dbReference type="AlphaFoldDB" id="A0A6T1DUE6"/>
<accession>A0A6T1DUE6</accession>
<name>A0A6T1DUE6_9DINO</name>
<sequence length="316" mass="33945">MAFDEKAVEQLAAEAARVFLAGLQNLAAAAAKEAELERQRLSAEALALAKDRARLEEAWSQLNLERTRLECSVGASTGITDVSHVSPLGRALPRSLGSVISPMHERAGGGLGPAAGEELHSSVLGGYTVPSGLAALQGPVPGYCSVTVGRHCFSVLPLQEPDAVSLGHDLWNHVVELPEGWEIYSALDREFDQVIASLTKRRWGAMVLGVRNAHDHYDAYWTPLFGDGSHAGMRCQEDVDWIEPMEDNARRFRMTYSGLRVIICKPLQQVLPGLGTSPAAAPPPLVTSTLAASFVGLPTAPLSVREPQPGHAWRPP</sequence>
<proteinExistence type="predicted"/>
<organism evidence="2">
    <name type="scientific">Alexandrium monilatum</name>
    <dbReference type="NCBI Taxonomy" id="311494"/>
    <lineage>
        <taxon>Eukaryota</taxon>
        <taxon>Sar</taxon>
        <taxon>Alveolata</taxon>
        <taxon>Dinophyceae</taxon>
        <taxon>Gonyaulacales</taxon>
        <taxon>Pyrocystaceae</taxon>
        <taxon>Alexandrium</taxon>
    </lineage>
</organism>
<protein>
    <submittedName>
        <fullName evidence="2">Uncharacterized protein</fullName>
    </submittedName>
</protein>